<sequence length="74" mass="8432">METERSSLVARDLDTTKKDMKLRVTPSEMKFRNAVAGRVYRLPLTVQNLGRSSQKIHFQEPVKPQVDSIMSIGN</sequence>
<accession>A0A6P3IMW0</accession>
<dbReference type="PANTHER" id="PTHR45912">
    <property type="entry name" value="CILIA- AND FLAGELLA-ASSOCIATED PROTEIN 47"/>
    <property type="match status" value="1"/>
</dbReference>
<reference evidence="2" key="1">
    <citation type="submission" date="2025-08" db="UniProtKB">
        <authorList>
            <consortium name="RefSeq"/>
        </authorList>
    </citation>
    <scope>IDENTIFICATION</scope>
    <source>
        <tissue evidence="2">Blood</tissue>
    </source>
</reference>
<dbReference type="GO" id="GO:0005929">
    <property type="term" value="C:cilium"/>
    <property type="evidence" value="ECO:0007669"/>
    <property type="project" value="TreeGrafter"/>
</dbReference>
<dbReference type="Proteomes" id="UP000515208">
    <property type="component" value="Unplaced"/>
</dbReference>
<gene>
    <name evidence="2" type="primary">LOC105001156</name>
</gene>
<proteinExistence type="predicted"/>
<dbReference type="GeneID" id="105001156"/>
<evidence type="ECO:0000313" key="1">
    <source>
        <dbReference type="Proteomes" id="UP000515208"/>
    </source>
</evidence>
<dbReference type="PANTHER" id="PTHR45912:SF3">
    <property type="entry name" value="CILIA- AND FLAGELLA-ASSOCIATED PROTEIN 47"/>
    <property type="match status" value="1"/>
</dbReference>
<organism evidence="1 2">
    <name type="scientific">Bison bison bison</name>
    <name type="common">North American plains bison</name>
    <dbReference type="NCBI Taxonomy" id="43346"/>
    <lineage>
        <taxon>Eukaryota</taxon>
        <taxon>Metazoa</taxon>
        <taxon>Chordata</taxon>
        <taxon>Craniata</taxon>
        <taxon>Vertebrata</taxon>
        <taxon>Euteleostomi</taxon>
        <taxon>Mammalia</taxon>
        <taxon>Eutheria</taxon>
        <taxon>Laurasiatheria</taxon>
        <taxon>Artiodactyla</taxon>
        <taxon>Ruminantia</taxon>
        <taxon>Pecora</taxon>
        <taxon>Bovidae</taxon>
        <taxon>Bovinae</taxon>
        <taxon>Bison</taxon>
    </lineage>
</organism>
<protein>
    <submittedName>
        <fullName evidence="2">Uncharacterized protein CXorf22-like</fullName>
    </submittedName>
</protein>
<dbReference type="GO" id="GO:0007288">
    <property type="term" value="P:sperm axoneme assembly"/>
    <property type="evidence" value="ECO:0007669"/>
    <property type="project" value="TreeGrafter"/>
</dbReference>
<keyword evidence="1" id="KW-1185">Reference proteome</keyword>
<dbReference type="RefSeq" id="XP_010855631.1">
    <property type="nucleotide sequence ID" value="XM_010857329.1"/>
</dbReference>
<evidence type="ECO:0000313" key="2">
    <source>
        <dbReference type="RefSeq" id="XP_010855631.1"/>
    </source>
</evidence>
<dbReference type="KEGG" id="bbis:105001156"/>
<dbReference type="AlphaFoldDB" id="A0A6P3IMW0"/>
<name>A0A6P3IMW0_BISBB</name>